<dbReference type="Gene3D" id="3.40.50.1820">
    <property type="entry name" value="alpha/beta hydrolase"/>
    <property type="match status" value="1"/>
</dbReference>
<evidence type="ECO:0000313" key="5">
    <source>
        <dbReference type="Proteomes" id="UP000245880"/>
    </source>
</evidence>
<dbReference type="Pfam" id="PF00561">
    <property type="entry name" value="Abhydrolase_1"/>
    <property type="match status" value="1"/>
</dbReference>
<evidence type="ECO:0000259" key="3">
    <source>
        <dbReference type="Pfam" id="PF00561"/>
    </source>
</evidence>
<name>A0A316AHR7_9BACT</name>
<dbReference type="PIRSF" id="PIRSF005211">
    <property type="entry name" value="Ab_hydro_YheT"/>
    <property type="match status" value="1"/>
</dbReference>
<dbReference type="InterPro" id="IPR050960">
    <property type="entry name" value="AB_hydrolase_4_sf"/>
</dbReference>
<feature type="active site" description="Charge relay system" evidence="2">
    <location>
        <position position="139"/>
    </location>
</feature>
<sequence length="320" mass="36357">MDYIPPYWLPNGHFQSIFPSLFRKVEGVNYRRERINTPDSDFLDLDWSLAQLPEEGSQPPLIILSHGLEGSSSSQYMLGMIKFLNQQGWDALAWNFRSCSGEMNHTYRFYHSGATDDLDLVVNHALAQGYKRIGLMGFSLGGNLTLKYLGEKGRNLDPHIEKALVYSAPLDLKACSLAMIAPRNKIYMYRFLKTLKPKVYEKARLFPREIDLNAYERVKTLYDFDHLFTAPIHGFNGADHYYTSCSSMHFVSEIAIPTLVVNAHNDPIVPIGSIPVPTLTANPHISFQSPAQGGHCGFRPARIVDDVYWSELHAYKFFES</sequence>
<dbReference type="EMBL" id="QGDT01000008">
    <property type="protein sequence ID" value="PWJ57181.1"/>
    <property type="molecule type" value="Genomic_DNA"/>
</dbReference>
<dbReference type="InterPro" id="IPR000073">
    <property type="entry name" value="AB_hydrolase_1"/>
</dbReference>
<dbReference type="OrthoDB" id="332676at2"/>
<evidence type="ECO:0000256" key="1">
    <source>
        <dbReference type="ARBA" id="ARBA00010884"/>
    </source>
</evidence>
<comment type="similarity">
    <text evidence="1">Belongs to the AB hydrolase superfamily. AB hydrolase 4 family.</text>
</comment>
<feature type="active site" description="Charge relay system" evidence="2">
    <location>
        <position position="266"/>
    </location>
</feature>
<evidence type="ECO:0000313" key="4">
    <source>
        <dbReference type="EMBL" id="PWJ57181.1"/>
    </source>
</evidence>
<comment type="caution">
    <text evidence="4">The sequence shown here is derived from an EMBL/GenBank/DDBJ whole genome shotgun (WGS) entry which is preliminary data.</text>
</comment>
<dbReference type="RefSeq" id="WP_109675482.1">
    <property type="nucleotide sequence ID" value="NZ_QGDT01000008.1"/>
</dbReference>
<accession>A0A316AHR7</accession>
<dbReference type="Proteomes" id="UP000245880">
    <property type="component" value="Unassembled WGS sequence"/>
</dbReference>
<proteinExistence type="inferred from homology"/>
<dbReference type="PANTHER" id="PTHR10794:SF94">
    <property type="entry name" value="ESTERASE YHET-RELATED"/>
    <property type="match status" value="1"/>
</dbReference>
<dbReference type="SUPFAM" id="SSF53474">
    <property type="entry name" value="alpha/beta-Hydrolases"/>
    <property type="match status" value="1"/>
</dbReference>
<dbReference type="InterPro" id="IPR029058">
    <property type="entry name" value="AB_hydrolase_fold"/>
</dbReference>
<feature type="domain" description="AB hydrolase-1" evidence="3">
    <location>
        <begin position="60"/>
        <end position="298"/>
    </location>
</feature>
<evidence type="ECO:0000256" key="2">
    <source>
        <dbReference type="PIRSR" id="PIRSR005211-1"/>
    </source>
</evidence>
<organism evidence="4 5">
    <name type="scientific">Dyadobacter jejuensis</name>
    <dbReference type="NCBI Taxonomy" id="1082580"/>
    <lineage>
        <taxon>Bacteria</taxon>
        <taxon>Pseudomonadati</taxon>
        <taxon>Bacteroidota</taxon>
        <taxon>Cytophagia</taxon>
        <taxon>Cytophagales</taxon>
        <taxon>Spirosomataceae</taxon>
        <taxon>Dyadobacter</taxon>
    </lineage>
</organism>
<feature type="active site" description="Charge relay system" evidence="2">
    <location>
        <position position="295"/>
    </location>
</feature>
<gene>
    <name evidence="4" type="ORF">CLV98_108101</name>
</gene>
<dbReference type="AlphaFoldDB" id="A0A316AHR7"/>
<reference evidence="4 5" key="1">
    <citation type="submission" date="2018-03" db="EMBL/GenBank/DDBJ databases">
        <title>Genomic Encyclopedia of Archaeal and Bacterial Type Strains, Phase II (KMG-II): from individual species to whole genera.</title>
        <authorList>
            <person name="Goeker M."/>
        </authorList>
    </citation>
    <scope>NUCLEOTIDE SEQUENCE [LARGE SCALE GENOMIC DNA]</scope>
    <source>
        <strain evidence="4 5">DSM 100346</strain>
    </source>
</reference>
<protein>
    <recommendedName>
        <fullName evidence="3">AB hydrolase-1 domain-containing protein</fullName>
    </recommendedName>
</protein>
<keyword evidence="5" id="KW-1185">Reference proteome</keyword>
<dbReference type="PANTHER" id="PTHR10794">
    <property type="entry name" value="ABHYDROLASE DOMAIN-CONTAINING PROTEIN"/>
    <property type="match status" value="1"/>
</dbReference>
<dbReference type="GO" id="GO:0034338">
    <property type="term" value="F:short-chain carboxylesterase activity"/>
    <property type="evidence" value="ECO:0007669"/>
    <property type="project" value="TreeGrafter"/>
</dbReference>
<dbReference type="InterPro" id="IPR012020">
    <property type="entry name" value="ABHD4"/>
</dbReference>
<dbReference type="GO" id="GO:0047372">
    <property type="term" value="F:monoacylglycerol lipase activity"/>
    <property type="evidence" value="ECO:0007669"/>
    <property type="project" value="TreeGrafter"/>
</dbReference>